<protein>
    <submittedName>
        <fullName evidence="2">Glucose-repressible protein</fullName>
    </submittedName>
</protein>
<dbReference type="PANTHER" id="PTHR38789:SF1">
    <property type="entry name" value="GLUCOSE-REPRESSIBLE GENE PROTEIN-RELATED"/>
    <property type="match status" value="1"/>
</dbReference>
<dbReference type="EMBL" id="BHVY01000003">
    <property type="protein sequence ID" value="GIJ86349.1"/>
    <property type="molecule type" value="Genomic_DNA"/>
</dbReference>
<sequence length="69" mass="7412">MDSIKQGANYVSESVQQALHGSKKEANKDIAKDSDAPIGTRASAAKDAVKDKAHENKHDAKAEAHKQEI</sequence>
<feature type="compositionally biased region" description="Basic and acidic residues" evidence="1">
    <location>
        <begin position="22"/>
        <end position="35"/>
    </location>
</feature>
<dbReference type="RefSeq" id="XP_043157096.1">
    <property type="nucleotide sequence ID" value="XM_043301161.1"/>
</dbReference>
<evidence type="ECO:0000313" key="3">
    <source>
        <dbReference type="Proteomes" id="UP001043456"/>
    </source>
</evidence>
<feature type="region of interest" description="Disordered" evidence="1">
    <location>
        <begin position="1"/>
        <end position="69"/>
    </location>
</feature>
<dbReference type="AlphaFoldDB" id="A0A9P3ESM0"/>
<evidence type="ECO:0000313" key="2">
    <source>
        <dbReference type="EMBL" id="GIJ86349.1"/>
    </source>
</evidence>
<name>A0A9P3ESM0_9EURO</name>
<feature type="compositionally biased region" description="Basic and acidic residues" evidence="1">
    <location>
        <begin position="47"/>
        <end position="69"/>
    </location>
</feature>
<dbReference type="GeneID" id="67003849"/>
<dbReference type="InterPro" id="IPR020100">
    <property type="entry name" value="Glc-repressible_Grg1"/>
</dbReference>
<evidence type="ECO:0000256" key="1">
    <source>
        <dbReference type="SAM" id="MobiDB-lite"/>
    </source>
</evidence>
<feature type="compositionally biased region" description="Polar residues" evidence="1">
    <location>
        <begin position="9"/>
        <end position="19"/>
    </location>
</feature>
<reference evidence="2 3" key="1">
    <citation type="submission" date="2018-10" db="EMBL/GenBank/DDBJ databases">
        <title>Pan-genome distribution and transcriptional activeness of fungal secondary metabolism genes in Aspergillus section Fumigati.</title>
        <authorList>
            <person name="Takahashi H."/>
            <person name="Umemura M."/>
            <person name="Ninomiya A."/>
            <person name="Kusuya Y."/>
            <person name="Urayama S."/>
            <person name="Shimizu M."/>
            <person name="Watanabe A."/>
            <person name="Kamei K."/>
            <person name="Yaguchi T."/>
            <person name="Hagiwara D."/>
        </authorList>
    </citation>
    <scope>NUCLEOTIDE SEQUENCE [LARGE SCALE GENOMIC DNA]</scope>
    <source>
        <strain evidence="2 3">IFM 55266</strain>
    </source>
</reference>
<dbReference type="PANTHER" id="PTHR38789">
    <property type="entry name" value="REPRESSIBLE PROTEIN GRG1, PUTATIVE (AFU_ORTHOLOGUE AFUA_5G14210)-RELATED"/>
    <property type="match status" value="1"/>
</dbReference>
<gene>
    <name evidence="2" type="ORF">Asppvi_005237</name>
</gene>
<dbReference type="Pfam" id="PF11034">
    <property type="entry name" value="Grg1"/>
    <property type="match status" value="1"/>
</dbReference>
<proteinExistence type="predicted"/>
<comment type="caution">
    <text evidence="2">The sequence shown here is derived from an EMBL/GenBank/DDBJ whole genome shotgun (WGS) entry which is preliminary data.</text>
</comment>
<accession>A0A9P3ESM0</accession>
<dbReference type="Proteomes" id="UP001043456">
    <property type="component" value="Unassembled WGS sequence"/>
</dbReference>
<organism evidence="2 3">
    <name type="scientific">Aspergillus pseudoviridinutans</name>
    <dbReference type="NCBI Taxonomy" id="1517512"/>
    <lineage>
        <taxon>Eukaryota</taxon>
        <taxon>Fungi</taxon>
        <taxon>Dikarya</taxon>
        <taxon>Ascomycota</taxon>
        <taxon>Pezizomycotina</taxon>
        <taxon>Eurotiomycetes</taxon>
        <taxon>Eurotiomycetidae</taxon>
        <taxon>Eurotiales</taxon>
        <taxon>Aspergillaceae</taxon>
        <taxon>Aspergillus</taxon>
        <taxon>Aspergillus subgen. Fumigati</taxon>
    </lineage>
</organism>
<dbReference type="OrthoDB" id="10039103at2759"/>
<keyword evidence="3" id="KW-1185">Reference proteome</keyword>